<dbReference type="PROSITE" id="PS51257">
    <property type="entry name" value="PROKAR_LIPOPROTEIN"/>
    <property type="match status" value="1"/>
</dbReference>
<protein>
    <submittedName>
        <fullName evidence="1">Uncharacterized protein</fullName>
    </submittedName>
</protein>
<gene>
    <name evidence="1" type="ORF">P167DRAFT_409404</name>
</gene>
<keyword evidence="2" id="KW-1185">Reference proteome</keyword>
<evidence type="ECO:0000313" key="1">
    <source>
        <dbReference type="EMBL" id="RPB15651.1"/>
    </source>
</evidence>
<name>A0A3N4L4U0_9PEZI</name>
<accession>A0A3N4L4U0</accession>
<reference evidence="1 2" key="1">
    <citation type="journal article" date="2018" name="Nat. Ecol. Evol.">
        <title>Pezizomycetes genomes reveal the molecular basis of ectomycorrhizal truffle lifestyle.</title>
        <authorList>
            <person name="Murat C."/>
            <person name="Payen T."/>
            <person name="Noel B."/>
            <person name="Kuo A."/>
            <person name="Morin E."/>
            <person name="Chen J."/>
            <person name="Kohler A."/>
            <person name="Krizsan K."/>
            <person name="Balestrini R."/>
            <person name="Da Silva C."/>
            <person name="Montanini B."/>
            <person name="Hainaut M."/>
            <person name="Levati E."/>
            <person name="Barry K.W."/>
            <person name="Belfiori B."/>
            <person name="Cichocki N."/>
            <person name="Clum A."/>
            <person name="Dockter R.B."/>
            <person name="Fauchery L."/>
            <person name="Guy J."/>
            <person name="Iotti M."/>
            <person name="Le Tacon F."/>
            <person name="Lindquist E.A."/>
            <person name="Lipzen A."/>
            <person name="Malagnac F."/>
            <person name="Mello A."/>
            <person name="Molinier V."/>
            <person name="Miyauchi S."/>
            <person name="Poulain J."/>
            <person name="Riccioni C."/>
            <person name="Rubini A."/>
            <person name="Sitrit Y."/>
            <person name="Splivallo R."/>
            <person name="Traeger S."/>
            <person name="Wang M."/>
            <person name="Zifcakova L."/>
            <person name="Wipf D."/>
            <person name="Zambonelli A."/>
            <person name="Paolocci F."/>
            <person name="Nowrousian M."/>
            <person name="Ottonello S."/>
            <person name="Baldrian P."/>
            <person name="Spatafora J.W."/>
            <person name="Henrissat B."/>
            <person name="Nagy L.G."/>
            <person name="Aury J.M."/>
            <person name="Wincker P."/>
            <person name="Grigoriev I.V."/>
            <person name="Bonfante P."/>
            <person name="Martin F.M."/>
        </authorList>
    </citation>
    <scope>NUCLEOTIDE SEQUENCE [LARGE SCALE GENOMIC DNA]</scope>
    <source>
        <strain evidence="1 2">CCBAS932</strain>
    </source>
</reference>
<evidence type="ECO:0000313" key="2">
    <source>
        <dbReference type="Proteomes" id="UP000277580"/>
    </source>
</evidence>
<proteinExistence type="predicted"/>
<dbReference type="EMBL" id="ML119112">
    <property type="protein sequence ID" value="RPB15651.1"/>
    <property type="molecule type" value="Genomic_DNA"/>
</dbReference>
<sequence length="112" mass="13230">MGKSELRRDVHFHFFFSCSCFFLCAGDRSCMMENGRWTMSGWHRLAWFQALWYSRWMSYTHTHAALRSLIGSGCRSWMDGADFWKPSWGRFEFYDRVSPRFLPSSCLSLGGD</sequence>
<dbReference type="InParanoid" id="A0A3N4L4U0"/>
<organism evidence="1 2">
    <name type="scientific">Morchella conica CCBAS932</name>
    <dbReference type="NCBI Taxonomy" id="1392247"/>
    <lineage>
        <taxon>Eukaryota</taxon>
        <taxon>Fungi</taxon>
        <taxon>Dikarya</taxon>
        <taxon>Ascomycota</taxon>
        <taxon>Pezizomycotina</taxon>
        <taxon>Pezizomycetes</taxon>
        <taxon>Pezizales</taxon>
        <taxon>Morchellaceae</taxon>
        <taxon>Morchella</taxon>
    </lineage>
</organism>
<dbReference type="Proteomes" id="UP000277580">
    <property type="component" value="Unassembled WGS sequence"/>
</dbReference>
<dbReference type="AlphaFoldDB" id="A0A3N4L4U0"/>